<feature type="region of interest" description="Disordered" evidence="4">
    <location>
        <begin position="488"/>
        <end position="510"/>
    </location>
</feature>
<dbReference type="AlphaFoldDB" id="A0A9I9CYS4"/>
<dbReference type="GO" id="GO:0006620">
    <property type="term" value="P:post-translational protein targeting to endoplasmic reticulum membrane"/>
    <property type="evidence" value="ECO:0007669"/>
    <property type="project" value="TreeGrafter"/>
</dbReference>
<protein>
    <recommendedName>
        <fullName evidence="7">Small glutamine-rich tetratricopeptide repeat-containing protein 2</fullName>
    </recommendedName>
</protein>
<feature type="repeat" description="TPR" evidence="3">
    <location>
        <begin position="313"/>
        <end position="347"/>
    </location>
</feature>
<feature type="signal peptide" evidence="5">
    <location>
        <begin position="1"/>
        <end position="22"/>
    </location>
</feature>
<evidence type="ECO:0000256" key="1">
    <source>
        <dbReference type="ARBA" id="ARBA00022737"/>
    </source>
</evidence>
<dbReference type="Gene3D" id="1.20.5.420">
    <property type="entry name" value="Immunoglobulin FC, subunit C"/>
    <property type="match status" value="1"/>
</dbReference>
<dbReference type="PANTHER" id="PTHR45831:SF2">
    <property type="entry name" value="LD24721P"/>
    <property type="match status" value="1"/>
</dbReference>
<dbReference type="EnsemblPlants" id="MELO3C010480.2.1">
    <property type="protein sequence ID" value="MELO3C010480.2.1"/>
    <property type="gene ID" value="MELO3C010480.2"/>
</dbReference>
<evidence type="ECO:0000256" key="4">
    <source>
        <dbReference type="SAM" id="MobiDB-lite"/>
    </source>
</evidence>
<dbReference type="SMART" id="SM00028">
    <property type="entry name" value="TPR"/>
    <property type="match status" value="3"/>
</dbReference>
<feature type="chain" id="PRO_5039889618" description="Small glutamine-rich tetratricopeptide repeat-containing protein 2" evidence="5">
    <location>
        <begin position="23"/>
        <end position="510"/>
    </location>
</feature>
<reference evidence="6" key="1">
    <citation type="submission" date="2023-03" db="UniProtKB">
        <authorList>
            <consortium name="EnsemblPlants"/>
        </authorList>
    </citation>
    <scope>IDENTIFICATION</scope>
</reference>
<accession>A0A9I9CYS4</accession>
<dbReference type="Gramene" id="MELO3C010480.2.1">
    <property type="protein sequence ID" value="MELO3C010480.2.1"/>
    <property type="gene ID" value="MELO3C010480.2"/>
</dbReference>
<evidence type="ECO:0000256" key="3">
    <source>
        <dbReference type="PROSITE-ProRule" id="PRU00339"/>
    </source>
</evidence>
<evidence type="ECO:0008006" key="7">
    <source>
        <dbReference type="Google" id="ProtNLM"/>
    </source>
</evidence>
<feature type="compositionally biased region" description="Basic and acidic residues" evidence="4">
    <location>
        <begin position="172"/>
        <end position="181"/>
    </location>
</feature>
<dbReference type="PANTHER" id="PTHR45831">
    <property type="entry name" value="LD24721P"/>
    <property type="match status" value="1"/>
</dbReference>
<dbReference type="GO" id="GO:0072380">
    <property type="term" value="C:TRC complex"/>
    <property type="evidence" value="ECO:0007669"/>
    <property type="project" value="TreeGrafter"/>
</dbReference>
<dbReference type="InterPro" id="IPR011990">
    <property type="entry name" value="TPR-like_helical_dom_sf"/>
</dbReference>
<dbReference type="GO" id="GO:0060090">
    <property type="term" value="F:molecular adaptor activity"/>
    <property type="evidence" value="ECO:0007669"/>
    <property type="project" value="TreeGrafter"/>
</dbReference>
<dbReference type="FunFam" id="1.25.40.10:FF:000330">
    <property type="entry name" value="Tetratricopeptide repeat (TPR)-like superfamily protein"/>
    <property type="match status" value="1"/>
</dbReference>
<dbReference type="PROSITE" id="PS50005">
    <property type="entry name" value="TPR"/>
    <property type="match status" value="2"/>
</dbReference>
<name>A0A9I9CYS4_CUCME</name>
<feature type="repeat" description="TPR" evidence="3">
    <location>
        <begin position="279"/>
        <end position="312"/>
    </location>
</feature>
<keyword evidence="5" id="KW-0732">Signal</keyword>
<dbReference type="GO" id="GO:0016020">
    <property type="term" value="C:membrane"/>
    <property type="evidence" value="ECO:0007669"/>
    <property type="project" value="TreeGrafter"/>
</dbReference>
<dbReference type="Pfam" id="PF00515">
    <property type="entry name" value="TPR_1"/>
    <property type="match status" value="1"/>
</dbReference>
<feature type="region of interest" description="Disordered" evidence="4">
    <location>
        <begin position="361"/>
        <end position="415"/>
    </location>
</feature>
<keyword evidence="1" id="KW-0677">Repeat</keyword>
<dbReference type="SUPFAM" id="SSF48452">
    <property type="entry name" value="TPR-like"/>
    <property type="match status" value="1"/>
</dbReference>
<feature type="region of interest" description="Disordered" evidence="4">
    <location>
        <begin position="154"/>
        <end position="181"/>
    </location>
</feature>
<dbReference type="InterPro" id="IPR047150">
    <property type="entry name" value="SGT"/>
</dbReference>
<dbReference type="Gene3D" id="1.25.40.10">
    <property type="entry name" value="Tetratricopeptide repeat domain"/>
    <property type="match status" value="1"/>
</dbReference>
<evidence type="ECO:0000256" key="2">
    <source>
        <dbReference type="ARBA" id="ARBA00022803"/>
    </source>
</evidence>
<feature type="compositionally biased region" description="Basic and acidic residues" evidence="4">
    <location>
        <begin position="501"/>
        <end position="510"/>
    </location>
</feature>
<proteinExistence type="predicted"/>
<feature type="region of interest" description="Disordered" evidence="4">
    <location>
        <begin position="436"/>
        <end position="465"/>
    </location>
</feature>
<organism evidence="6">
    <name type="scientific">Cucumis melo</name>
    <name type="common">Muskmelon</name>
    <dbReference type="NCBI Taxonomy" id="3656"/>
    <lineage>
        <taxon>Eukaryota</taxon>
        <taxon>Viridiplantae</taxon>
        <taxon>Streptophyta</taxon>
        <taxon>Embryophyta</taxon>
        <taxon>Tracheophyta</taxon>
        <taxon>Spermatophyta</taxon>
        <taxon>Magnoliopsida</taxon>
        <taxon>eudicotyledons</taxon>
        <taxon>Gunneridae</taxon>
        <taxon>Pentapetalae</taxon>
        <taxon>rosids</taxon>
        <taxon>fabids</taxon>
        <taxon>Cucurbitales</taxon>
        <taxon>Cucurbitaceae</taxon>
        <taxon>Benincaseae</taxon>
        <taxon>Cucumis</taxon>
    </lineage>
</organism>
<sequence>IQAWNWKLLSLFLLFDLPYNHIKNLSISSSSTLLKFSIADFASHLHSRFTLPDPPSYHVLFSMANLRTDSPVACRIVRAFLDFLNSVEPGPGVDVEGLEVAKQCLEQVFRVESPAADELTDFDSLVEIFGSPESFQRSRTSSFVDNGAVPLDHRSPLNVNDSDANLSPSKHQGGDSSRESHPVGVFQDELFGQFVLALEKLHYFRTTADGRDDPDQLERATRLFHEALGEMERSGCTEINHKNLAESLKSLGNRAMKSKLYSDAIELYSCAIALCENNAIYYCNRAAAYTQIQKYSEATRDCLKSIEIDPNYSKAYSRLGLALYDQGNYREAIDKGFMRALQLDPNNEAVRENIRVAEQKLKEAQRQTQHEQSSGSRTQGSTSRSQESQSQTRGGGSRNDSSPSPSPPFPSMPFNVTLPTEFSNVFMNMAANATNTFHGQHPEEGGEENQNQSRNGWGDQNMDGNFSFSIGDGMTQDLNGALRSMMQMFTGSAPSGNPQQDHFDGRPPQG</sequence>
<evidence type="ECO:0000313" key="6">
    <source>
        <dbReference type="EnsemblPlants" id="MELO3C010480.2.1"/>
    </source>
</evidence>
<dbReference type="InterPro" id="IPR019734">
    <property type="entry name" value="TPR_rpt"/>
</dbReference>
<feature type="compositionally biased region" description="Polar residues" evidence="4">
    <location>
        <begin position="488"/>
        <end position="500"/>
    </location>
</feature>
<keyword evidence="2 3" id="KW-0802">TPR repeat</keyword>
<feature type="compositionally biased region" description="Low complexity" evidence="4">
    <location>
        <begin position="371"/>
        <end position="392"/>
    </location>
</feature>
<evidence type="ECO:0000256" key="5">
    <source>
        <dbReference type="SAM" id="SignalP"/>
    </source>
</evidence>
<feature type="compositionally biased region" description="Polar residues" evidence="4">
    <location>
        <begin position="157"/>
        <end position="170"/>
    </location>
</feature>